<dbReference type="GO" id="GO:0006777">
    <property type="term" value="P:Mo-molybdopterin cofactor biosynthetic process"/>
    <property type="evidence" value="ECO:0007669"/>
    <property type="project" value="UniProtKB-KW"/>
</dbReference>
<evidence type="ECO:0000313" key="3">
    <source>
        <dbReference type="Proteomes" id="UP000887565"/>
    </source>
</evidence>
<dbReference type="PANTHER" id="PTHR10953">
    <property type="entry name" value="UBIQUITIN-ACTIVATING ENZYME E1"/>
    <property type="match status" value="1"/>
</dbReference>
<dbReference type="Proteomes" id="UP000887565">
    <property type="component" value="Unplaced"/>
</dbReference>
<dbReference type="CDD" id="cd00757">
    <property type="entry name" value="ThiF_MoeB_HesA_family"/>
    <property type="match status" value="1"/>
</dbReference>
<accession>A0A915HQ14</accession>
<evidence type="ECO:0000313" key="4">
    <source>
        <dbReference type="WBParaSite" id="nRc.2.0.1.t04038-RA"/>
    </source>
</evidence>
<keyword evidence="1" id="KW-0501">Molybdenum cofactor biosynthesis</keyword>
<sequence length="532" mass="59252">MTKYEKMAAEHILLKLYCDPDSMLLGYHEDCNLASLPKEISLSYVRDRLISGTFPRTSSSSSVDSSGPLMSTPKNPSAVLHLDATPKPFGTISVSKLPSRLKYDRIEAFIFDMNQLFVESFKRYGDQSTYMQQCEQMASVYIQAVNDLLPLYRHHVDLSMPNERNLRKKRGSKLLSLIPSNIMQLSRSLAQEKLKSSSALIVGAGGLGCPVATYICAAGIEISNLHRQVAHSSYTLGWNKAKSLAEFCKNLNETVDIVTFEIRLNSKNAVKIIRKFDIVCDCTDNVPTRFLLNDACFLAGKSLVSGSALRWDGQLTIYNFENGPCYRCLFPDPPPPETVVGCAEGGVLGVVPGIIGNMQALETIKILTGLPTALKQTLILFDGLLSQFRHIKLRSKNPECKLCGSSPSILDLIDYEKFCRMCASDQIQNVNLLSSTQRISVRELHENRSAYLLLDCLPLKEIEKTTKNELAKELRESYGENQKLAVICHRGNDSQLAVVRLKEALGENVCVVDVEGGLKEWATKIDFNFPQY</sequence>
<dbReference type="Gene3D" id="3.40.50.720">
    <property type="entry name" value="NAD(P)-binding Rossmann-like Domain"/>
    <property type="match status" value="1"/>
</dbReference>
<dbReference type="GO" id="GO:0005737">
    <property type="term" value="C:cytoplasm"/>
    <property type="evidence" value="ECO:0007669"/>
    <property type="project" value="TreeGrafter"/>
</dbReference>
<dbReference type="InterPro" id="IPR000594">
    <property type="entry name" value="ThiF_NAD_FAD-bd"/>
</dbReference>
<dbReference type="InterPro" id="IPR035985">
    <property type="entry name" value="Ubiquitin-activating_enz"/>
</dbReference>
<protein>
    <submittedName>
        <fullName evidence="4">Rhodanese domain-containing protein</fullName>
    </submittedName>
</protein>
<proteinExistence type="predicted"/>
<name>A0A915HQ14_ROMCU</name>
<dbReference type="SUPFAM" id="SSF69572">
    <property type="entry name" value="Activating enzymes of the ubiquitin-like proteins"/>
    <property type="match status" value="1"/>
</dbReference>
<evidence type="ECO:0000259" key="2">
    <source>
        <dbReference type="PROSITE" id="PS50206"/>
    </source>
</evidence>
<dbReference type="Pfam" id="PF00899">
    <property type="entry name" value="ThiF"/>
    <property type="match status" value="1"/>
</dbReference>
<feature type="domain" description="Rhodanese" evidence="2">
    <location>
        <begin position="469"/>
        <end position="526"/>
    </location>
</feature>
<dbReference type="PROSITE" id="PS50206">
    <property type="entry name" value="RHODANESE_3"/>
    <property type="match status" value="1"/>
</dbReference>
<reference evidence="4" key="1">
    <citation type="submission" date="2022-11" db="UniProtKB">
        <authorList>
            <consortium name="WormBaseParasite"/>
        </authorList>
    </citation>
    <scope>IDENTIFICATION</scope>
</reference>
<organism evidence="3 4">
    <name type="scientific">Romanomermis culicivorax</name>
    <name type="common">Nematode worm</name>
    <dbReference type="NCBI Taxonomy" id="13658"/>
    <lineage>
        <taxon>Eukaryota</taxon>
        <taxon>Metazoa</taxon>
        <taxon>Ecdysozoa</taxon>
        <taxon>Nematoda</taxon>
        <taxon>Enoplea</taxon>
        <taxon>Dorylaimia</taxon>
        <taxon>Mermithida</taxon>
        <taxon>Mermithoidea</taxon>
        <taxon>Mermithidae</taxon>
        <taxon>Romanomermis</taxon>
    </lineage>
</organism>
<dbReference type="GO" id="GO:0004792">
    <property type="term" value="F:thiosulfate-cyanide sulfurtransferase activity"/>
    <property type="evidence" value="ECO:0007669"/>
    <property type="project" value="TreeGrafter"/>
</dbReference>
<dbReference type="GO" id="GO:0042292">
    <property type="term" value="F:URM1 activating enzyme activity"/>
    <property type="evidence" value="ECO:0007669"/>
    <property type="project" value="TreeGrafter"/>
</dbReference>
<evidence type="ECO:0000256" key="1">
    <source>
        <dbReference type="ARBA" id="ARBA00023150"/>
    </source>
</evidence>
<dbReference type="AlphaFoldDB" id="A0A915HQ14"/>
<dbReference type="InterPro" id="IPR045886">
    <property type="entry name" value="ThiF/MoeB/HesA"/>
</dbReference>
<dbReference type="PANTHER" id="PTHR10953:SF102">
    <property type="entry name" value="ADENYLYLTRANSFERASE AND SULFURTRANSFERASE MOCS3"/>
    <property type="match status" value="1"/>
</dbReference>
<dbReference type="Gene3D" id="3.40.250.10">
    <property type="entry name" value="Rhodanese-like domain"/>
    <property type="match status" value="1"/>
</dbReference>
<dbReference type="WBParaSite" id="nRc.2.0.1.t04038-RA">
    <property type="protein sequence ID" value="nRc.2.0.1.t04038-RA"/>
    <property type="gene ID" value="nRc.2.0.1.g04038"/>
</dbReference>
<dbReference type="GO" id="GO:0016779">
    <property type="term" value="F:nucleotidyltransferase activity"/>
    <property type="evidence" value="ECO:0007669"/>
    <property type="project" value="TreeGrafter"/>
</dbReference>
<dbReference type="InterPro" id="IPR036873">
    <property type="entry name" value="Rhodanese-like_dom_sf"/>
</dbReference>
<dbReference type="InterPro" id="IPR001763">
    <property type="entry name" value="Rhodanese-like_dom"/>
</dbReference>
<keyword evidence="3" id="KW-1185">Reference proteome</keyword>